<dbReference type="Gene3D" id="3.40.50.1010">
    <property type="entry name" value="5'-nuclease"/>
    <property type="match status" value="1"/>
</dbReference>
<dbReference type="InterPro" id="IPR029060">
    <property type="entry name" value="PIN-like_dom_sf"/>
</dbReference>
<evidence type="ECO:0000313" key="3">
    <source>
        <dbReference type="Proteomes" id="UP000461880"/>
    </source>
</evidence>
<dbReference type="CDD" id="cd09883">
    <property type="entry name" value="PIN_VapC_PhoHL-ATPase"/>
    <property type="match status" value="1"/>
</dbReference>
<protein>
    <recommendedName>
        <fullName evidence="1">PIN domain-containing protein</fullName>
    </recommendedName>
</protein>
<dbReference type="Proteomes" id="UP000461880">
    <property type="component" value="Unassembled WGS sequence"/>
</dbReference>
<accession>A0A7X2NR41</accession>
<dbReference type="Pfam" id="PF13638">
    <property type="entry name" value="PIN_4"/>
    <property type="match status" value="1"/>
</dbReference>
<dbReference type="InterPro" id="IPR002716">
    <property type="entry name" value="PIN_dom"/>
</dbReference>
<name>A0A7X2NR41_9FIRM</name>
<keyword evidence="3" id="KW-1185">Reference proteome</keyword>
<gene>
    <name evidence="2" type="ORF">FYJ51_03920</name>
</gene>
<organism evidence="2 3">
    <name type="scientific">Stecheria intestinalis</name>
    <dbReference type="NCBI Taxonomy" id="2606630"/>
    <lineage>
        <taxon>Bacteria</taxon>
        <taxon>Bacillati</taxon>
        <taxon>Bacillota</taxon>
        <taxon>Erysipelotrichia</taxon>
        <taxon>Erysipelotrichales</taxon>
        <taxon>Erysipelotrichaceae</taxon>
        <taxon>Stecheria</taxon>
    </lineage>
</organism>
<dbReference type="AlphaFoldDB" id="A0A7X2NR41"/>
<dbReference type="SMART" id="SM00670">
    <property type="entry name" value="PINc"/>
    <property type="match status" value="1"/>
</dbReference>
<evidence type="ECO:0000259" key="1">
    <source>
        <dbReference type="SMART" id="SM00670"/>
    </source>
</evidence>
<feature type="domain" description="PIN" evidence="1">
    <location>
        <begin position="25"/>
        <end position="153"/>
    </location>
</feature>
<reference evidence="2 3" key="1">
    <citation type="submission" date="2019-08" db="EMBL/GenBank/DDBJ databases">
        <title>In-depth cultivation of the pig gut microbiome towards novel bacterial diversity and tailored functional studies.</title>
        <authorList>
            <person name="Wylensek D."/>
            <person name="Hitch T.C.A."/>
            <person name="Clavel T."/>
        </authorList>
    </citation>
    <scope>NUCLEOTIDE SEQUENCE [LARGE SCALE GENOMIC DNA]</scope>
    <source>
        <strain evidence="2 3">Oil+RF-744-GAM-WT-6</strain>
    </source>
</reference>
<sequence length="159" mass="17775">MELHRFFSAGSYTSGSKVAEQLMGKRIVLDTNILLHFHNAISGFEKNDVYLLGTTLEELDAKKTEFREIGYHARETIRILEELRMKGDLIKGVKLTNGGRLIIEPDGVNPDKLPAGYSIAKPDNRIISACLTLNQQKRKSLVILVTEDAFQCLGLWGAD</sequence>
<dbReference type="EMBL" id="VUMN01000006">
    <property type="protein sequence ID" value="MSS58046.1"/>
    <property type="molecule type" value="Genomic_DNA"/>
</dbReference>
<proteinExistence type="predicted"/>
<comment type="caution">
    <text evidence="2">The sequence shown here is derived from an EMBL/GenBank/DDBJ whole genome shotgun (WGS) entry which is preliminary data.</text>
</comment>
<dbReference type="SUPFAM" id="SSF88723">
    <property type="entry name" value="PIN domain-like"/>
    <property type="match status" value="1"/>
</dbReference>
<evidence type="ECO:0000313" key="2">
    <source>
        <dbReference type="EMBL" id="MSS58046.1"/>
    </source>
</evidence>